<keyword evidence="3" id="KW-1185">Reference proteome</keyword>
<evidence type="ECO:0000313" key="2">
    <source>
        <dbReference type="EMBL" id="EFW00303.1"/>
    </source>
</evidence>
<name>E7S7Z9_9STRE</name>
<dbReference type="Proteomes" id="UP000002814">
    <property type="component" value="Unassembled WGS sequence"/>
</dbReference>
<proteinExistence type="predicted"/>
<keyword evidence="1" id="KW-0472">Membrane</keyword>
<organism evidence="2 3">
    <name type="scientific">Streptococcus australis ATCC 700641</name>
    <dbReference type="NCBI Taxonomy" id="888833"/>
    <lineage>
        <taxon>Bacteria</taxon>
        <taxon>Bacillati</taxon>
        <taxon>Bacillota</taxon>
        <taxon>Bacilli</taxon>
        <taxon>Lactobacillales</taxon>
        <taxon>Streptococcaceae</taxon>
        <taxon>Streptococcus</taxon>
    </lineage>
</organism>
<accession>E7S7Z9</accession>
<evidence type="ECO:0000313" key="3">
    <source>
        <dbReference type="Proteomes" id="UP000002814"/>
    </source>
</evidence>
<sequence>MVVLLNKMISFYYILFCSEYIRFLIFYILQINEFFIKNGVFV</sequence>
<feature type="transmembrane region" description="Helical" evidence="1">
    <location>
        <begin position="12"/>
        <end position="29"/>
    </location>
</feature>
<protein>
    <submittedName>
        <fullName evidence="2">Uncharacterized protein</fullName>
    </submittedName>
</protein>
<keyword evidence="1" id="KW-1133">Transmembrane helix</keyword>
<dbReference type="AlphaFoldDB" id="E7S7Z9"/>
<reference evidence="2 3" key="1">
    <citation type="submission" date="2010-12" db="EMBL/GenBank/DDBJ databases">
        <authorList>
            <person name="Muzny D."/>
            <person name="Qin X."/>
            <person name="Deng J."/>
            <person name="Jiang H."/>
            <person name="Liu Y."/>
            <person name="Qu J."/>
            <person name="Song X.-Z."/>
            <person name="Zhang L."/>
            <person name="Thornton R."/>
            <person name="Coyle M."/>
            <person name="Francisco L."/>
            <person name="Jackson L."/>
            <person name="Javaid M."/>
            <person name="Korchina V."/>
            <person name="Kovar C."/>
            <person name="Mata R."/>
            <person name="Mathew T."/>
            <person name="Ngo R."/>
            <person name="Nguyen L."/>
            <person name="Nguyen N."/>
            <person name="Okwuonu G."/>
            <person name="Ongeri F."/>
            <person name="Pham C."/>
            <person name="Simmons D."/>
            <person name="Wilczek-Boney K."/>
            <person name="Hale W."/>
            <person name="Jakkamsetti A."/>
            <person name="Pham P."/>
            <person name="Ruth R."/>
            <person name="San Lucas F."/>
            <person name="Warren J."/>
            <person name="Zhang J."/>
            <person name="Zhao Z."/>
            <person name="Zhou C."/>
            <person name="Zhu D."/>
            <person name="Lee S."/>
            <person name="Bess C."/>
            <person name="Blankenburg K."/>
            <person name="Forbes L."/>
            <person name="Fu Q."/>
            <person name="Gubbala S."/>
            <person name="Hirani K."/>
            <person name="Jayaseelan J.C."/>
            <person name="Lara F."/>
            <person name="Munidasa M."/>
            <person name="Palculict T."/>
            <person name="Patil S."/>
            <person name="Pu L.-L."/>
            <person name="Saada N."/>
            <person name="Tang L."/>
            <person name="Weissenberger G."/>
            <person name="Zhu Y."/>
            <person name="Hemphill L."/>
            <person name="Shang Y."/>
            <person name="Youmans B."/>
            <person name="Ayvaz T."/>
            <person name="Ross M."/>
            <person name="Santibanez J."/>
            <person name="Aqrawi P."/>
            <person name="Gross S."/>
            <person name="Joshi V."/>
            <person name="Fowler G."/>
            <person name="Nazareth L."/>
            <person name="Reid J."/>
            <person name="Worley K."/>
            <person name="Petrosino J."/>
            <person name="Highlander S."/>
            <person name="Gibbs R."/>
        </authorList>
    </citation>
    <scope>NUCLEOTIDE SEQUENCE [LARGE SCALE GENOMIC DNA]</scope>
    <source>
        <strain evidence="2 3">ATCC 700641</strain>
    </source>
</reference>
<dbReference type="HOGENOM" id="CLU_209266_0_0_9"/>
<gene>
    <name evidence="2" type="ORF">HMPREF9421_0132</name>
</gene>
<evidence type="ECO:0000256" key="1">
    <source>
        <dbReference type="SAM" id="Phobius"/>
    </source>
</evidence>
<dbReference type="EMBL" id="AEQR01000002">
    <property type="protein sequence ID" value="EFW00303.1"/>
    <property type="molecule type" value="Genomic_DNA"/>
</dbReference>
<keyword evidence="1" id="KW-0812">Transmembrane</keyword>
<comment type="caution">
    <text evidence="2">The sequence shown here is derived from an EMBL/GenBank/DDBJ whole genome shotgun (WGS) entry which is preliminary data.</text>
</comment>